<protein>
    <recommendedName>
        <fullName evidence="4">DUF4440 domain-containing protein</fullName>
    </recommendedName>
</protein>
<sequence>MKRILAAAAIATALPLSAVAFDTADKAAVESAIASFDADFRGKNFEGVLNAMPPKMLNYMAQQIGIPAAELPATMARQMSVFMGDVTVERFNMNTNRMTTGTTSGGMDYAFIPTRTTVKGPEGRQTMNSYTLALQEEGKWYLIRIEQEQQLNIVKAVYPAFSNVRLPN</sequence>
<feature type="signal peptide" evidence="1">
    <location>
        <begin position="1"/>
        <end position="20"/>
    </location>
</feature>
<feature type="chain" id="PRO_5002660176" description="DUF4440 domain-containing protein" evidence="1">
    <location>
        <begin position="21"/>
        <end position="168"/>
    </location>
</feature>
<keyword evidence="1" id="KW-0732">Signal</keyword>
<accession>A3VAS0</accession>
<gene>
    <name evidence="2" type="ORF">RB2654_20548</name>
</gene>
<dbReference type="AlphaFoldDB" id="A3VAS0"/>
<evidence type="ECO:0008006" key="4">
    <source>
        <dbReference type="Google" id="ProtNLM"/>
    </source>
</evidence>
<dbReference type="STRING" id="314271.RB2654_20548"/>
<dbReference type="EMBL" id="AAMT01000001">
    <property type="protein sequence ID" value="EAQ15011.1"/>
    <property type="molecule type" value="Genomic_DNA"/>
</dbReference>
<dbReference type="HOGENOM" id="CLU_107453_0_0_5"/>
<proteinExistence type="predicted"/>
<organism evidence="2 3">
    <name type="scientific">Maritimibacter alkaliphilus HTCC2654</name>
    <dbReference type="NCBI Taxonomy" id="314271"/>
    <lineage>
        <taxon>Bacteria</taxon>
        <taxon>Pseudomonadati</taxon>
        <taxon>Pseudomonadota</taxon>
        <taxon>Alphaproteobacteria</taxon>
        <taxon>Rhodobacterales</taxon>
        <taxon>Roseobacteraceae</taxon>
        <taxon>Maritimibacter</taxon>
    </lineage>
</organism>
<keyword evidence="3" id="KW-1185">Reference proteome</keyword>
<dbReference type="OrthoDB" id="7863114at2"/>
<evidence type="ECO:0000313" key="2">
    <source>
        <dbReference type="EMBL" id="EAQ15011.1"/>
    </source>
</evidence>
<dbReference type="Proteomes" id="UP000002931">
    <property type="component" value="Unassembled WGS sequence"/>
</dbReference>
<dbReference type="RefSeq" id="WP_008335037.1">
    <property type="nucleotide sequence ID" value="NZ_CH902578.1"/>
</dbReference>
<evidence type="ECO:0000313" key="3">
    <source>
        <dbReference type="Proteomes" id="UP000002931"/>
    </source>
</evidence>
<name>A3VAS0_9RHOB</name>
<evidence type="ECO:0000256" key="1">
    <source>
        <dbReference type="SAM" id="SignalP"/>
    </source>
</evidence>
<comment type="caution">
    <text evidence="2">The sequence shown here is derived from an EMBL/GenBank/DDBJ whole genome shotgun (WGS) entry which is preliminary data.</text>
</comment>
<reference evidence="2 3" key="1">
    <citation type="journal article" date="2010" name="J. Bacteriol.">
        <title>Genome sequences of Pelagibaca bermudensis HTCC2601T and Maritimibacter alkaliphilus HTCC2654T, the type strains of two marine Roseobacter genera.</title>
        <authorList>
            <person name="Thrash J.C."/>
            <person name="Cho J.C."/>
            <person name="Ferriera S."/>
            <person name="Johnson J."/>
            <person name="Vergin K.L."/>
            <person name="Giovannoni S.J."/>
        </authorList>
    </citation>
    <scope>NUCLEOTIDE SEQUENCE [LARGE SCALE GENOMIC DNA]</scope>
    <source>
        <strain evidence="2 3">HTCC2654</strain>
    </source>
</reference>
<dbReference type="eggNOG" id="ENOG5032SUQ">
    <property type="taxonomic scope" value="Bacteria"/>
</dbReference>